<evidence type="ECO:0000256" key="5">
    <source>
        <dbReference type="ARBA" id="ARBA00022500"/>
    </source>
</evidence>
<dbReference type="GO" id="GO:0009425">
    <property type="term" value="C:bacterial-type flagellum basal body"/>
    <property type="evidence" value="ECO:0007669"/>
    <property type="project" value="InterPro"/>
</dbReference>
<evidence type="ECO:0000256" key="1">
    <source>
        <dbReference type="ARBA" id="ARBA00002254"/>
    </source>
</evidence>
<keyword evidence="7 10" id="KW-0283">Flagellar rotation</keyword>
<comment type="function">
    <text evidence="1 10">Controls the rotational direction of flagella during chemotaxis.</text>
</comment>
<keyword evidence="6 10" id="KW-0812">Transmembrane</keyword>
<dbReference type="RefSeq" id="WP_184592830.1">
    <property type="nucleotide sequence ID" value="NZ_JACHLI010000018.1"/>
</dbReference>
<comment type="subcellular location">
    <subcellularLocation>
        <location evidence="10">Cell inner membrane</location>
    </subcellularLocation>
    <subcellularLocation>
        <location evidence="2">Cell membrane</location>
        <topology evidence="2">Single-pass membrane protein</topology>
    </subcellularLocation>
</comment>
<comment type="caution">
    <text evidence="11">The sequence shown here is derived from an EMBL/GenBank/DDBJ whole genome shotgun (WGS) entry which is preliminary data.</text>
</comment>
<proteinExistence type="inferred from homology"/>
<keyword evidence="4" id="KW-1003">Cell membrane</keyword>
<dbReference type="Pfam" id="PF03748">
    <property type="entry name" value="FliL"/>
    <property type="match status" value="1"/>
</dbReference>
<dbReference type="EMBL" id="JACHLI010000018">
    <property type="protein sequence ID" value="MBB4865393.1"/>
    <property type="molecule type" value="Genomic_DNA"/>
</dbReference>
<reference evidence="11 12" key="1">
    <citation type="submission" date="2020-08" db="EMBL/GenBank/DDBJ databases">
        <title>Functional genomics of gut bacteria from endangered species of beetles.</title>
        <authorList>
            <person name="Carlos-Shanley C."/>
        </authorList>
    </citation>
    <scope>NUCLEOTIDE SEQUENCE [LARGE SCALE GENOMIC DNA]</scope>
    <source>
        <strain evidence="11 12">S00179</strain>
    </source>
</reference>
<sequence length="165" mass="18232">MSEVEQKPAGNGMVKTAAVSIGGCALLIVAAVYCLKTGVISIDPNKPVEEAPIVAPAPIYVTIAPFTVNIQSPRPMGGFTKNLIYSGLSFRVEDNETAEFLRTHMPELRSRLLMIMADQDPEVLRTREGKDKLKETIMNMLKEPFTKPQPVLKVTDLLFNEFVIQ</sequence>
<name>A0A7W7KN75_PSENT</name>
<dbReference type="AlphaFoldDB" id="A0A7W7KN75"/>
<evidence type="ECO:0000256" key="10">
    <source>
        <dbReference type="RuleBase" id="RU364125"/>
    </source>
</evidence>
<keyword evidence="5 10" id="KW-0145">Chemotaxis</keyword>
<dbReference type="Proteomes" id="UP000566995">
    <property type="component" value="Unassembled WGS sequence"/>
</dbReference>
<evidence type="ECO:0000313" key="11">
    <source>
        <dbReference type="EMBL" id="MBB4865393.1"/>
    </source>
</evidence>
<evidence type="ECO:0000256" key="7">
    <source>
        <dbReference type="ARBA" id="ARBA00022779"/>
    </source>
</evidence>
<evidence type="ECO:0000313" key="12">
    <source>
        <dbReference type="Proteomes" id="UP000566995"/>
    </source>
</evidence>
<evidence type="ECO:0000256" key="4">
    <source>
        <dbReference type="ARBA" id="ARBA00022475"/>
    </source>
</evidence>
<evidence type="ECO:0000256" key="8">
    <source>
        <dbReference type="ARBA" id="ARBA00022989"/>
    </source>
</evidence>
<keyword evidence="9 10" id="KW-0472">Membrane</keyword>
<dbReference type="GO" id="GO:0071978">
    <property type="term" value="P:bacterial-type flagellum-dependent swarming motility"/>
    <property type="evidence" value="ECO:0007669"/>
    <property type="project" value="TreeGrafter"/>
</dbReference>
<dbReference type="GO" id="GO:0006935">
    <property type="term" value="P:chemotaxis"/>
    <property type="evidence" value="ECO:0007669"/>
    <property type="project" value="UniProtKB-KW"/>
</dbReference>
<dbReference type="GO" id="GO:0005886">
    <property type="term" value="C:plasma membrane"/>
    <property type="evidence" value="ECO:0007669"/>
    <property type="project" value="UniProtKB-SubCell"/>
</dbReference>
<organism evidence="11 12">
    <name type="scientific">Pseudomonas nitroreducens</name>
    <dbReference type="NCBI Taxonomy" id="46680"/>
    <lineage>
        <taxon>Bacteria</taxon>
        <taxon>Pseudomonadati</taxon>
        <taxon>Pseudomonadota</taxon>
        <taxon>Gammaproteobacteria</taxon>
        <taxon>Pseudomonadales</taxon>
        <taxon>Pseudomonadaceae</taxon>
        <taxon>Pseudomonas</taxon>
    </lineage>
</organism>
<evidence type="ECO:0000256" key="2">
    <source>
        <dbReference type="ARBA" id="ARBA00004162"/>
    </source>
</evidence>
<keyword evidence="11" id="KW-0282">Flagellum</keyword>
<dbReference type="PANTHER" id="PTHR35091:SF2">
    <property type="entry name" value="FLAGELLAR PROTEIN FLIL"/>
    <property type="match status" value="1"/>
</dbReference>
<feature type="transmembrane region" description="Helical" evidence="10">
    <location>
        <begin position="12"/>
        <end position="35"/>
    </location>
</feature>
<evidence type="ECO:0000256" key="3">
    <source>
        <dbReference type="ARBA" id="ARBA00008281"/>
    </source>
</evidence>
<gene>
    <name evidence="11" type="ORF">HNP46_004274</name>
</gene>
<keyword evidence="10" id="KW-0997">Cell inner membrane</keyword>
<evidence type="ECO:0000256" key="6">
    <source>
        <dbReference type="ARBA" id="ARBA00022692"/>
    </source>
</evidence>
<dbReference type="InterPro" id="IPR005503">
    <property type="entry name" value="FliL"/>
</dbReference>
<keyword evidence="8 10" id="KW-1133">Transmembrane helix</keyword>
<accession>A0A7W7KN75</accession>
<keyword evidence="11" id="KW-0966">Cell projection</keyword>
<dbReference type="PANTHER" id="PTHR35091">
    <property type="entry name" value="FLAGELLAR PROTEIN FLIL"/>
    <property type="match status" value="1"/>
</dbReference>
<comment type="similarity">
    <text evidence="3 10">Belongs to the FliL family.</text>
</comment>
<protein>
    <recommendedName>
        <fullName evidence="10">Flagellar protein FliL</fullName>
    </recommendedName>
</protein>
<evidence type="ECO:0000256" key="9">
    <source>
        <dbReference type="ARBA" id="ARBA00023136"/>
    </source>
</evidence>
<keyword evidence="11" id="KW-0969">Cilium</keyword>